<protein>
    <recommendedName>
        <fullName evidence="1">receptor protein-tyrosine kinase</fullName>
        <ecNumber evidence="1">2.7.10.1</ecNumber>
    </recommendedName>
</protein>
<feature type="compositionally biased region" description="Polar residues" evidence="5">
    <location>
        <begin position="152"/>
        <end position="164"/>
    </location>
</feature>
<name>A0AAF3JAN7_9BILA</name>
<evidence type="ECO:0000313" key="7">
    <source>
        <dbReference type="Proteomes" id="UP000887575"/>
    </source>
</evidence>
<keyword evidence="6" id="KW-1133">Transmembrane helix</keyword>
<evidence type="ECO:0000256" key="6">
    <source>
        <dbReference type="SAM" id="Phobius"/>
    </source>
</evidence>
<feature type="compositionally biased region" description="Basic and acidic residues" evidence="5">
    <location>
        <begin position="165"/>
        <end position="174"/>
    </location>
</feature>
<dbReference type="AlphaFoldDB" id="A0AAF3JAN7"/>
<evidence type="ECO:0000256" key="2">
    <source>
        <dbReference type="ARBA" id="ARBA00022679"/>
    </source>
</evidence>
<keyword evidence="6" id="KW-0812">Transmembrane</keyword>
<keyword evidence="2" id="KW-0808">Transferase</keyword>
<feature type="region of interest" description="Disordered" evidence="5">
    <location>
        <begin position="209"/>
        <end position="228"/>
    </location>
</feature>
<reference evidence="8" key="1">
    <citation type="submission" date="2024-02" db="UniProtKB">
        <authorList>
            <consortium name="WormBaseParasite"/>
        </authorList>
    </citation>
    <scope>IDENTIFICATION</scope>
</reference>
<dbReference type="GO" id="GO:0004714">
    <property type="term" value="F:transmembrane receptor protein tyrosine kinase activity"/>
    <property type="evidence" value="ECO:0007669"/>
    <property type="project" value="UniProtKB-EC"/>
</dbReference>
<feature type="compositionally biased region" description="Basic and acidic residues" evidence="5">
    <location>
        <begin position="142"/>
        <end position="151"/>
    </location>
</feature>
<evidence type="ECO:0000256" key="4">
    <source>
        <dbReference type="ARBA" id="ARBA00023137"/>
    </source>
</evidence>
<dbReference type="WBParaSite" id="MBELARI_LOCUS7089">
    <property type="protein sequence ID" value="MBELARI_LOCUS7089"/>
    <property type="gene ID" value="MBELARI_LOCUS7089"/>
</dbReference>
<dbReference type="InterPro" id="IPR044912">
    <property type="entry name" value="Egfr_JX_dom"/>
</dbReference>
<proteinExistence type="predicted"/>
<feature type="transmembrane region" description="Helical" evidence="6">
    <location>
        <begin position="6"/>
        <end position="29"/>
    </location>
</feature>
<evidence type="ECO:0000256" key="3">
    <source>
        <dbReference type="ARBA" id="ARBA00022777"/>
    </source>
</evidence>
<dbReference type="EC" id="2.7.10.1" evidence="1"/>
<organism evidence="7 8">
    <name type="scientific">Mesorhabditis belari</name>
    <dbReference type="NCBI Taxonomy" id="2138241"/>
    <lineage>
        <taxon>Eukaryota</taxon>
        <taxon>Metazoa</taxon>
        <taxon>Ecdysozoa</taxon>
        <taxon>Nematoda</taxon>
        <taxon>Chromadorea</taxon>
        <taxon>Rhabditida</taxon>
        <taxon>Rhabditina</taxon>
        <taxon>Rhabditomorpha</taxon>
        <taxon>Rhabditoidea</taxon>
        <taxon>Rhabditidae</taxon>
        <taxon>Mesorhabditinae</taxon>
        <taxon>Mesorhabditis</taxon>
    </lineage>
</organism>
<sequence length="243" mass="28043">MQEYVVVVVTAVVGIFFICLIIALCICLFKNRAPMKRKKPERATSRVYPRISSPIYAISHNSIDKKNSGSFGGDTLRKLSMFERKRPQAFQKSFYGYEDSPRVAHKEYLDFSQIESILPMKQTRSHQTRPTLEYYQTEYYRTERSQQKSEDQGSFDSEETASTHMSKESLEEQPKPQLIGISVIEDRPFSGNRRSFDEWQSALNSTALNAGISSPENSTSPNFTNFQPVREIYRENNVSFDKK</sequence>
<feature type="region of interest" description="Disordered" evidence="5">
    <location>
        <begin position="142"/>
        <end position="181"/>
    </location>
</feature>
<keyword evidence="3" id="KW-0418">Kinase</keyword>
<keyword evidence="7" id="KW-1185">Reference proteome</keyword>
<keyword evidence="4" id="KW-0829">Tyrosine-protein kinase</keyword>
<evidence type="ECO:0000256" key="5">
    <source>
        <dbReference type="SAM" id="MobiDB-lite"/>
    </source>
</evidence>
<keyword evidence="6" id="KW-0472">Membrane</keyword>
<accession>A0AAF3JAN7</accession>
<evidence type="ECO:0000256" key="1">
    <source>
        <dbReference type="ARBA" id="ARBA00011902"/>
    </source>
</evidence>
<dbReference type="Proteomes" id="UP000887575">
    <property type="component" value="Unassembled WGS sequence"/>
</dbReference>
<evidence type="ECO:0000313" key="8">
    <source>
        <dbReference type="WBParaSite" id="MBELARI_LOCUS7089"/>
    </source>
</evidence>
<dbReference type="Gene3D" id="6.10.250.2930">
    <property type="match status" value="1"/>
</dbReference>
<feature type="compositionally biased region" description="Polar residues" evidence="5">
    <location>
        <begin position="209"/>
        <end position="227"/>
    </location>
</feature>